<dbReference type="InterPro" id="IPR041644">
    <property type="entry name" value="GNAT_C"/>
</dbReference>
<organism evidence="3 4">
    <name type="scientific">Bifidobacterium oedipodis</name>
    <dbReference type="NCBI Taxonomy" id="2675322"/>
    <lineage>
        <taxon>Bacteria</taxon>
        <taxon>Bacillati</taxon>
        <taxon>Actinomycetota</taxon>
        <taxon>Actinomycetes</taxon>
        <taxon>Bifidobacteriales</taxon>
        <taxon>Bifidobacteriaceae</taxon>
        <taxon>Bifidobacterium</taxon>
    </lineage>
</organism>
<feature type="domain" description="GNAT-like C-terminal" evidence="2">
    <location>
        <begin position="99"/>
        <end position="245"/>
    </location>
</feature>
<dbReference type="AlphaFoldDB" id="A0A7Y0ENP8"/>
<accession>A0A7Y0ENP8</accession>
<dbReference type="InterPro" id="IPR041273">
    <property type="entry name" value="NAT_N"/>
</dbReference>
<gene>
    <name evidence="3" type="ORF">G1C95_0838</name>
</gene>
<comment type="caution">
    <text evidence="3">The sequence shown here is derived from an EMBL/GenBank/DDBJ whole genome shotgun (WGS) entry which is preliminary data.</text>
</comment>
<dbReference type="Proteomes" id="UP000532194">
    <property type="component" value="Unassembled WGS sequence"/>
</dbReference>
<evidence type="ECO:0000313" key="4">
    <source>
        <dbReference type="Proteomes" id="UP000532194"/>
    </source>
</evidence>
<evidence type="ECO:0000259" key="2">
    <source>
        <dbReference type="Pfam" id="PF18164"/>
    </source>
</evidence>
<keyword evidence="4" id="KW-1185">Reference proteome</keyword>
<evidence type="ECO:0008006" key="5">
    <source>
        <dbReference type="Google" id="ProtNLM"/>
    </source>
</evidence>
<protein>
    <recommendedName>
        <fullName evidence="5">GNAT-like C-terminal domain-containing protein</fullName>
    </recommendedName>
</protein>
<sequence>MNDNDIAAMLPQLVDPATARQATTFIRQTVGLDDLRMLAISWQASQLTLAEYRRRGIPDTVFVDTMECFTRFSNEHRISYGTYGFDRDSWTWRQLSLRLFRLGQLEFEYPCTAEDSFLPGDGKQINIHIASNASIAPEACADSLRRAKTFTERFFPEYADAPYACDSWLLSPELAKLLPDASNIIRFQRMFDIVAVHPEDSHWREWVFQRNPAPVAELPEHTSLQRAIKRHLLQGGYIGAAVGRLKPCGDEA</sequence>
<feature type="domain" description="N-acyltransferase N-terminal" evidence="1">
    <location>
        <begin position="33"/>
        <end position="96"/>
    </location>
</feature>
<evidence type="ECO:0000259" key="1">
    <source>
        <dbReference type="Pfam" id="PF18082"/>
    </source>
</evidence>
<dbReference type="RefSeq" id="WP_169171696.1">
    <property type="nucleotide sequence ID" value="NZ_JAAIII010000002.1"/>
</dbReference>
<reference evidence="3 4" key="1">
    <citation type="submission" date="2020-02" db="EMBL/GenBank/DDBJ databases">
        <title>Characterization of phylogenetic diversity of novel bifidobacterial species isolated in Czech ZOOs.</title>
        <authorList>
            <person name="Lugli G.A."/>
            <person name="Vera N.B."/>
            <person name="Ventura M."/>
        </authorList>
    </citation>
    <scope>NUCLEOTIDE SEQUENCE [LARGE SCALE GENOMIC DNA]</scope>
    <source>
        <strain evidence="3 4">DSM 109957</strain>
    </source>
</reference>
<dbReference type="Gene3D" id="3.40.630.120">
    <property type="match status" value="1"/>
</dbReference>
<name>A0A7Y0ENP8_9BIFI</name>
<dbReference type="Pfam" id="PF18082">
    <property type="entry name" value="NAT_N"/>
    <property type="match status" value="1"/>
</dbReference>
<proteinExistence type="predicted"/>
<evidence type="ECO:0000313" key="3">
    <source>
        <dbReference type="EMBL" id="NMM93653.1"/>
    </source>
</evidence>
<dbReference type="Pfam" id="PF18164">
    <property type="entry name" value="GNAT_C"/>
    <property type="match status" value="1"/>
</dbReference>
<dbReference type="EMBL" id="JAAIII010000002">
    <property type="protein sequence ID" value="NMM93653.1"/>
    <property type="molecule type" value="Genomic_DNA"/>
</dbReference>